<sequence length="231" mass="25893">MPIENSAHIADAFARIAEKKIEVGSLINIGSGRGDDLGFYKSHWPDMQALLIDMDPRFLEIWEKLAATHEGTKYVVCGASSEDGEGQFLKSNDVGGALSKVTAGDNVHTTPLRKIDTLVKEFDMPGPYFMKFDTHGVELDILAGCEETLKNTSLIMMEVYNFKLNFVDRKNLTFDEMSLHMKSLGFRCVDMCDPLFRPGDHALWQMHLIFIRDDHPIWERSSYGTGAPAAS</sequence>
<dbReference type="Pfam" id="PF05050">
    <property type="entry name" value="Methyltransf_21"/>
    <property type="match status" value="1"/>
</dbReference>
<dbReference type="RefSeq" id="WP_119378945.1">
    <property type="nucleotide sequence ID" value="NZ_QWGB01000005.1"/>
</dbReference>
<dbReference type="AlphaFoldDB" id="A0A399R1L7"/>
<dbReference type="InterPro" id="IPR006342">
    <property type="entry name" value="FkbM_mtfrase"/>
</dbReference>
<feature type="domain" description="Methyltransferase FkbM" evidence="1">
    <location>
        <begin position="66"/>
        <end position="188"/>
    </location>
</feature>
<evidence type="ECO:0000259" key="1">
    <source>
        <dbReference type="Pfam" id="PF05050"/>
    </source>
</evidence>
<dbReference type="EMBL" id="QWGB01000005">
    <property type="protein sequence ID" value="RIJ23757.1"/>
    <property type="molecule type" value="Genomic_DNA"/>
</dbReference>
<name>A0A399R1L7_9PROT</name>
<dbReference type="InterPro" id="IPR029063">
    <property type="entry name" value="SAM-dependent_MTases_sf"/>
</dbReference>
<dbReference type="OrthoDB" id="292760at2"/>
<protein>
    <submittedName>
        <fullName evidence="2">FkbM family methyltransferase</fullName>
    </submittedName>
</protein>
<dbReference type="SUPFAM" id="SSF53335">
    <property type="entry name" value="S-adenosyl-L-methionine-dependent methyltransferases"/>
    <property type="match status" value="1"/>
</dbReference>
<dbReference type="NCBIfam" id="TIGR01444">
    <property type="entry name" value="fkbM_fam"/>
    <property type="match status" value="1"/>
</dbReference>
<gene>
    <name evidence="2" type="ORF">D1224_05715</name>
</gene>
<dbReference type="InterPro" id="IPR053188">
    <property type="entry name" value="FkbM_Methyltransferase"/>
</dbReference>
<dbReference type="GO" id="GO:0008171">
    <property type="term" value="F:O-methyltransferase activity"/>
    <property type="evidence" value="ECO:0007669"/>
    <property type="project" value="TreeGrafter"/>
</dbReference>
<dbReference type="Gene3D" id="3.40.50.150">
    <property type="entry name" value="Vaccinia Virus protein VP39"/>
    <property type="match status" value="1"/>
</dbReference>
<comment type="caution">
    <text evidence="2">The sequence shown here is derived from an EMBL/GenBank/DDBJ whole genome shotgun (WGS) entry which is preliminary data.</text>
</comment>
<evidence type="ECO:0000313" key="3">
    <source>
        <dbReference type="Proteomes" id="UP000265431"/>
    </source>
</evidence>
<dbReference type="PANTHER" id="PTHR36973:SF4">
    <property type="entry name" value="NODULATION PROTEIN"/>
    <property type="match status" value="1"/>
</dbReference>
<dbReference type="Proteomes" id="UP000265431">
    <property type="component" value="Unassembled WGS sequence"/>
</dbReference>
<reference evidence="2 3" key="1">
    <citation type="submission" date="2018-08" db="EMBL/GenBank/DDBJ databases">
        <title>Henriciella mobilis sp. nov., isolated from seawater.</title>
        <authorList>
            <person name="Cheng H."/>
            <person name="Wu Y.-H."/>
            <person name="Xu X.-W."/>
            <person name="Guo L.-L."/>
        </authorList>
    </citation>
    <scope>NUCLEOTIDE SEQUENCE [LARGE SCALE GENOMIC DNA]</scope>
    <source>
        <strain evidence="2 3">CCUG66934</strain>
    </source>
</reference>
<keyword evidence="3" id="KW-1185">Reference proteome</keyword>
<dbReference type="GO" id="GO:0032259">
    <property type="term" value="P:methylation"/>
    <property type="evidence" value="ECO:0007669"/>
    <property type="project" value="UniProtKB-KW"/>
</dbReference>
<evidence type="ECO:0000313" key="2">
    <source>
        <dbReference type="EMBL" id="RIJ23757.1"/>
    </source>
</evidence>
<keyword evidence="2" id="KW-0489">Methyltransferase</keyword>
<organism evidence="2 3">
    <name type="scientific">Henriciella barbarensis</name>
    <dbReference type="NCBI Taxonomy" id="86342"/>
    <lineage>
        <taxon>Bacteria</taxon>
        <taxon>Pseudomonadati</taxon>
        <taxon>Pseudomonadota</taxon>
        <taxon>Alphaproteobacteria</taxon>
        <taxon>Hyphomonadales</taxon>
        <taxon>Hyphomonadaceae</taxon>
        <taxon>Henriciella</taxon>
    </lineage>
</organism>
<proteinExistence type="predicted"/>
<dbReference type="PANTHER" id="PTHR36973">
    <property type="entry name" value="SLL1456 PROTEIN-RELATED"/>
    <property type="match status" value="1"/>
</dbReference>
<keyword evidence="2" id="KW-0808">Transferase</keyword>
<accession>A0A399R1L7</accession>